<keyword evidence="1" id="KW-0812">Transmembrane</keyword>
<proteinExistence type="predicted"/>
<dbReference type="OrthoDB" id="5171781at2"/>
<keyword evidence="4" id="KW-1185">Reference proteome</keyword>
<dbReference type="Proteomes" id="UP000192674">
    <property type="component" value="Unassembled WGS sequence"/>
</dbReference>
<feature type="transmembrane region" description="Helical" evidence="1">
    <location>
        <begin position="20"/>
        <end position="38"/>
    </location>
</feature>
<evidence type="ECO:0000313" key="4">
    <source>
        <dbReference type="Proteomes" id="UP000192674"/>
    </source>
</evidence>
<keyword evidence="1" id="KW-0472">Membrane</keyword>
<organism evidence="3 4">
    <name type="scientific">Kibdelosporangium aridum</name>
    <dbReference type="NCBI Taxonomy" id="2030"/>
    <lineage>
        <taxon>Bacteria</taxon>
        <taxon>Bacillati</taxon>
        <taxon>Actinomycetota</taxon>
        <taxon>Actinomycetes</taxon>
        <taxon>Pseudonocardiales</taxon>
        <taxon>Pseudonocardiaceae</taxon>
        <taxon>Kibdelosporangium</taxon>
    </lineage>
</organism>
<dbReference type="AlphaFoldDB" id="A0A1W2FBD2"/>
<dbReference type="PROSITE" id="PS50234">
    <property type="entry name" value="VWFA"/>
    <property type="match status" value="1"/>
</dbReference>
<sequence>MGRHRTLENVRRGVAKWPVVVLGVVALLALAWLGWTWINDRIEQRAAIQSKSCPEGDSVLRVAVTPSAATAVEEAAKRWNVEKTVVADHCVRVEVTAQEPSQVFTGLSGDWNPEAMGGKPQAWLPESSYWVNRLSAANGSAIGSNTESVATSPVVLALPYEAVKPLEGHDSYTFGDLATLTSAPDGWARYGKPEWGKFTVAMPDPAANTASVLALQCAIAGVSPQRAGPVTVETLTLPAVQENLAQLAAARPANVPRTTADALIELGKAGKVAGAPYSAVPVIEVDLYRRNLGLDGKPAAGKPLYEVAARGPSPAADFPFVALSGDQSQVRAALKFRDFLKETPQQQSFNRIGLRAAGGAAYPHDSPGIRWDSATTSLVPADATTTQQISATWTNAAEGGQVITVLVDVSRSMLTNGGDGKTRIDWVKQALHGMTDRMASGAVGIWEFSRRLDADRPYKQLVAVSPVATSRPALHAGIDALKPATGTHLYTSLEAAYQAALNSYAEGKRNRVVVITDGPNDGGLTFAQLKDRLRDKNVARGKLPVSFLSIGPELNRRELTDLARSTGGTVSVLTDARGVDGALGQLLSTEG</sequence>
<dbReference type="InterPro" id="IPR036465">
    <property type="entry name" value="vWFA_dom_sf"/>
</dbReference>
<dbReference type="InterPro" id="IPR002035">
    <property type="entry name" value="VWF_A"/>
</dbReference>
<dbReference type="Gene3D" id="3.40.50.410">
    <property type="entry name" value="von Willebrand factor, type A domain"/>
    <property type="match status" value="1"/>
</dbReference>
<name>A0A1W2FBD2_KIBAR</name>
<reference evidence="3 4" key="1">
    <citation type="submission" date="2017-04" db="EMBL/GenBank/DDBJ databases">
        <authorList>
            <person name="Afonso C.L."/>
            <person name="Miller P.J."/>
            <person name="Scott M.A."/>
            <person name="Spackman E."/>
            <person name="Goraichik I."/>
            <person name="Dimitrov K.M."/>
            <person name="Suarez D.L."/>
            <person name="Swayne D.E."/>
        </authorList>
    </citation>
    <scope>NUCLEOTIDE SEQUENCE [LARGE SCALE GENOMIC DNA]</scope>
    <source>
        <strain evidence="3 4">DSM 43828</strain>
    </source>
</reference>
<evidence type="ECO:0000256" key="1">
    <source>
        <dbReference type="SAM" id="Phobius"/>
    </source>
</evidence>
<dbReference type="SUPFAM" id="SSF53300">
    <property type="entry name" value="vWA-like"/>
    <property type="match status" value="1"/>
</dbReference>
<dbReference type="RefSeq" id="WP_084430150.1">
    <property type="nucleotide sequence ID" value="NZ_FWXV01000005.1"/>
</dbReference>
<dbReference type="SMART" id="SM00327">
    <property type="entry name" value="VWA"/>
    <property type="match status" value="1"/>
</dbReference>
<accession>A0A1W2FBD2</accession>
<feature type="domain" description="VWFA" evidence="2">
    <location>
        <begin position="402"/>
        <end position="586"/>
    </location>
</feature>
<evidence type="ECO:0000259" key="2">
    <source>
        <dbReference type="PROSITE" id="PS50234"/>
    </source>
</evidence>
<protein>
    <submittedName>
        <fullName evidence="3">Mg-chelatase subunit ChlD</fullName>
    </submittedName>
</protein>
<dbReference type="EMBL" id="FWXV01000005">
    <property type="protein sequence ID" value="SMD18908.1"/>
    <property type="molecule type" value="Genomic_DNA"/>
</dbReference>
<dbReference type="Pfam" id="PF13519">
    <property type="entry name" value="VWA_2"/>
    <property type="match status" value="1"/>
</dbReference>
<gene>
    <name evidence="3" type="ORF">SAMN05661093_05954</name>
</gene>
<evidence type="ECO:0000313" key="3">
    <source>
        <dbReference type="EMBL" id="SMD18908.1"/>
    </source>
</evidence>
<keyword evidence="1" id="KW-1133">Transmembrane helix</keyword>